<comment type="caution">
    <text evidence="2">The sequence shown here is derived from an EMBL/GenBank/DDBJ whole genome shotgun (WGS) entry which is preliminary data.</text>
</comment>
<evidence type="ECO:0000313" key="2">
    <source>
        <dbReference type="EMBL" id="KER37270.1"/>
    </source>
</evidence>
<dbReference type="EMBL" id="JANF02000027">
    <property type="protein sequence ID" value="KER37270.1"/>
    <property type="molecule type" value="Genomic_DNA"/>
</dbReference>
<proteinExistence type="predicted"/>
<evidence type="ECO:0008006" key="4">
    <source>
        <dbReference type="Google" id="ProtNLM"/>
    </source>
</evidence>
<name>A0A8E0WTS3_9SPHN</name>
<feature type="region of interest" description="Disordered" evidence="1">
    <location>
        <begin position="261"/>
        <end position="287"/>
    </location>
</feature>
<reference evidence="2 3" key="1">
    <citation type="submission" date="2014-05" db="EMBL/GenBank/DDBJ databases">
        <title>Genome Announcement of Sphingobium lucknowense F2.</title>
        <authorList>
            <person name="Lal R."/>
            <person name="Negi V."/>
            <person name="Lata P."/>
            <person name="Sangwan N."/>
            <person name="Gupta S.K."/>
            <person name="Rao D.L.N."/>
            <person name="Das S."/>
        </authorList>
    </citation>
    <scope>NUCLEOTIDE SEQUENCE [LARGE SCALE GENOMIC DNA]</scope>
    <source>
        <strain evidence="2 3">F2</strain>
    </source>
</reference>
<dbReference type="Proteomes" id="UP000028135">
    <property type="component" value="Unassembled WGS sequence"/>
</dbReference>
<accession>A0A8E0WTS3</accession>
<sequence>MKIISADERLANKAGIKGIILGPAGIGKTSLLHTLDPATTLFVNAEAGELSVQDWPGDMVKLRTWTEARNLAAIVGGANPAYGDDAVYGPGHFQAATEAFGEGALDKYKTVFIDSITEVSRLCFTWCRVQPEAFSEKTGKPDTRGAYGLLGREMVEWLKQFQHAPKRNVWLVGLLNEVKDDFGRIQHVMQIEGSKTALEAPGITDQVISMVQMQTEEGASYRAFVAQAVNPWSYPAKDRSGRLEMIEEPHLGRLMEKISGPKKPASERLSFHTPTPDAGTPEQAMAA</sequence>
<dbReference type="AlphaFoldDB" id="A0A8E0WTS3"/>
<dbReference type="Pfam" id="PF13479">
    <property type="entry name" value="AAA_24"/>
    <property type="match status" value="1"/>
</dbReference>
<gene>
    <name evidence="2" type="ORF">AL00_06250</name>
</gene>
<evidence type="ECO:0000256" key="1">
    <source>
        <dbReference type="SAM" id="MobiDB-lite"/>
    </source>
</evidence>
<dbReference type="RefSeq" id="WP_020820822.1">
    <property type="nucleotide sequence ID" value="NZ_JANF02000027.1"/>
</dbReference>
<organism evidence="2 3">
    <name type="scientific">Sphingobium indicum F2</name>
    <dbReference type="NCBI Taxonomy" id="1450518"/>
    <lineage>
        <taxon>Bacteria</taxon>
        <taxon>Pseudomonadati</taxon>
        <taxon>Pseudomonadota</taxon>
        <taxon>Alphaproteobacteria</taxon>
        <taxon>Sphingomonadales</taxon>
        <taxon>Sphingomonadaceae</taxon>
        <taxon>Sphingobium</taxon>
    </lineage>
</organism>
<evidence type="ECO:0000313" key="3">
    <source>
        <dbReference type="Proteomes" id="UP000028135"/>
    </source>
</evidence>
<protein>
    <recommendedName>
        <fullName evidence="4">AAA family ATPase</fullName>
    </recommendedName>
</protein>